<dbReference type="RefSeq" id="WP_046349553.1">
    <property type="nucleotide sequence ID" value="NZ_BBWU01000051.1"/>
</dbReference>
<name>A0A0E9MTM6_9SPHN</name>
<dbReference type="NCBIfam" id="TIGR00043">
    <property type="entry name" value="rRNA maturation RNase YbeY"/>
    <property type="match status" value="1"/>
</dbReference>
<dbReference type="PANTHER" id="PTHR46986">
    <property type="entry name" value="ENDORIBONUCLEASE YBEY, CHLOROPLASTIC"/>
    <property type="match status" value="1"/>
</dbReference>
<dbReference type="EC" id="3.1.-.-" evidence="7"/>
<organism evidence="8 9">
    <name type="scientific">Sphingomonas changbaiensis NBRC 104936</name>
    <dbReference type="NCBI Taxonomy" id="1219043"/>
    <lineage>
        <taxon>Bacteria</taxon>
        <taxon>Pseudomonadati</taxon>
        <taxon>Pseudomonadota</taxon>
        <taxon>Alphaproteobacteria</taxon>
        <taxon>Sphingomonadales</taxon>
        <taxon>Sphingomonadaceae</taxon>
        <taxon>Sphingomonas</taxon>
    </lineage>
</organism>
<feature type="binding site" evidence="7">
    <location>
        <position position="138"/>
    </location>
    <ligand>
        <name>Zn(2+)</name>
        <dbReference type="ChEBI" id="CHEBI:29105"/>
        <note>catalytic</note>
    </ligand>
</feature>
<accession>A0A0E9MTM6</accession>
<dbReference type="Proteomes" id="UP000033202">
    <property type="component" value="Unassembled WGS sequence"/>
</dbReference>
<keyword evidence="5 7" id="KW-0378">Hydrolase</keyword>
<dbReference type="GO" id="GO:0005737">
    <property type="term" value="C:cytoplasm"/>
    <property type="evidence" value="ECO:0007669"/>
    <property type="project" value="UniProtKB-SubCell"/>
</dbReference>
<dbReference type="OrthoDB" id="9807740at2"/>
<evidence type="ECO:0000256" key="2">
    <source>
        <dbReference type="ARBA" id="ARBA00022722"/>
    </source>
</evidence>
<evidence type="ECO:0000256" key="6">
    <source>
        <dbReference type="ARBA" id="ARBA00022833"/>
    </source>
</evidence>
<dbReference type="SUPFAM" id="SSF55486">
    <property type="entry name" value="Metalloproteases ('zincins'), catalytic domain"/>
    <property type="match status" value="1"/>
</dbReference>
<feature type="binding site" evidence="7">
    <location>
        <position position="128"/>
    </location>
    <ligand>
        <name>Zn(2+)</name>
        <dbReference type="ChEBI" id="CHEBI:29105"/>
        <note>catalytic</note>
    </ligand>
</feature>
<protein>
    <recommendedName>
        <fullName evidence="7">Endoribonuclease YbeY</fullName>
        <ecNumber evidence="7">3.1.-.-</ecNumber>
    </recommendedName>
</protein>
<evidence type="ECO:0000256" key="1">
    <source>
        <dbReference type="ARBA" id="ARBA00010875"/>
    </source>
</evidence>
<reference evidence="8 9" key="1">
    <citation type="submission" date="2015-04" db="EMBL/GenBank/DDBJ databases">
        <title>Whole genome shotgun sequence of Sphingomonas changbaiensis NBRC 104936.</title>
        <authorList>
            <person name="Katano-Makiyama Y."/>
            <person name="Hosoyama A."/>
            <person name="Hashimoto M."/>
            <person name="Noguchi M."/>
            <person name="Tsuchikane K."/>
            <person name="Ohji S."/>
            <person name="Yamazoe A."/>
            <person name="Ichikawa N."/>
            <person name="Kimura A."/>
            <person name="Fujita N."/>
        </authorList>
    </citation>
    <scope>NUCLEOTIDE SEQUENCE [LARGE SCALE GENOMIC DNA]</scope>
    <source>
        <strain evidence="8 9">NBRC 104936</strain>
    </source>
</reference>
<dbReference type="GO" id="GO:0004521">
    <property type="term" value="F:RNA endonuclease activity"/>
    <property type="evidence" value="ECO:0007669"/>
    <property type="project" value="UniProtKB-UniRule"/>
</dbReference>
<keyword evidence="3 7" id="KW-0479">Metal-binding</keyword>
<comment type="subcellular location">
    <subcellularLocation>
        <location evidence="7">Cytoplasm</location>
    </subcellularLocation>
</comment>
<comment type="function">
    <text evidence="7">Single strand-specific metallo-endoribonuclease involved in late-stage 70S ribosome quality control and in maturation of the 3' terminus of the 16S rRNA.</text>
</comment>
<dbReference type="GO" id="GO:0008270">
    <property type="term" value="F:zinc ion binding"/>
    <property type="evidence" value="ECO:0007669"/>
    <property type="project" value="UniProtKB-UniRule"/>
</dbReference>
<feature type="binding site" evidence="7">
    <location>
        <position position="132"/>
    </location>
    <ligand>
        <name>Zn(2+)</name>
        <dbReference type="ChEBI" id="CHEBI:29105"/>
        <note>catalytic</note>
    </ligand>
</feature>
<dbReference type="InterPro" id="IPR020549">
    <property type="entry name" value="YbeY_CS"/>
</dbReference>
<keyword evidence="9" id="KW-1185">Reference proteome</keyword>
<keyword evidence="2 7" id="KW-0540">Nuclease</keyword>
<dbReference type="InterPro" id="IPR023091">
    <property type="entry name" value="MetalPrtase_cat_dom_sf_prd"/>
</dbReference>
<dbReference type="Pfam" id="PF02130">
    <property type="entry name" value="YbeY"/>
    <property type="match status" value="1"/>
</dbReference>
<dbReference type="GO" id="GO:0004222">
    <property type="term" value="F:metalloendopeptidase activity"/>
    <property type="evidence" value="ECO:0007669"/>
    <property type="project" value="InterPro"/>
</dbReference>
<dbReference type="InterPro" id="IPR002036">
    <property type="entry name" value="YbeY"/>
</dbReference>
<proteinExistence type="inferred from homology"/>
<keyword evidence="6 7" id="KW-0862">Zinc</keyword>
<dbReference type="AlphaFoldDB" id="A0A0E9MTM6"/>
<keyword evidence="7" id="KW-0698">rRNA processing</keyword>
<comment type="caution">
    <text evidence="8">The sequence shown here is derived from an EMBL/GenBank/DDBJ whole genome shotgun (WGS) entry which is preliminary data.</text>
</comment>
<dbReference type="PANTHER" id="PTHR46986:SF1">
    <property type="entry name" value="ENDORIBONUCLEASE YBEY, CHLOROPLASTIC"/>
    <property type="match status" value="1"/>
</dbReference>
<dbReference type="STRING" id="1219043.SCH01S_51_01240"/>
<evidence type="ECO:0000313" key="9">
    <source>
        <dbReference type="Proteomes" id="UP000033202"/>
    </source>
</evidence>
<sequence length="177" mass="19353">MIDVAVQVDPPWPPGDWEALGTRAVAAALAATPHAELATTPELVEVSVRLTSDEEVHALNRHYRGKDKPTNVLSFPMVQPDLLETVSQNGDDGELLLGDIVLAYGVCAREAEEKGVALDAHATHLIVHGLLHLLGYDHQGSVEAEHMESLERDVLARLGLHDPYNRDEPEFDARGFE</sequence>
<evidence type="ECO:0000313" key="8">
    <source>
        <dbReference type="EMBL" id="GAO40791.1"/>
    </source>
</evidence>
<comment type="similarity">
    <text evidence="1 7">Belongs to the endoribonuclease YbeY family.</text>
</comment>
<dbReference type="Gene3D" id="3.40.390.30">
    <property type="entry name" value="Metalloproteases ('zincins'), catalytic domain"/>
    <property type="match status" value="1"/>
</dbReference>
<dbReference type="EMBL" id="BBWU01000051">
    <property type="protein sequence ID" value="GAO40791.1"/>
    <property type="molecule type" value="Genomic_DNA"/>
</dbReference>
<evidence type="ECO:0000256" key="7">
    <source>
        <dbReference type="HAMAP-Rule" id="MF_00009"/>
    </source>
</evidence>
<dbReference type="HAMAP" id="MF_00009">
    <property type="entry name" value="Endoribonucl_YbeY"/>
    <property type="match status" value="1"/>
</dbReference>
<keyword evidence="4 7" id="KW-0255">Endonuclease</keyword>
<evidence type="ECO:0000256" key="3">
    <source>
        <dbReference type="ARBA" id="ARBA00022723"/>
    </source>
</evidence>
<gene>
    <name evidence="7" type="primary">ybeY</name>
    <name evidence="8" type="ORF">SCH01S_51_01240</name>
</gene>
<comment type="cofactor">
    <cofactor evidence="7">
        <name>Zn(2+)</name>
        <dbReference type="ChEBI" id="CHEBI:29105"/>
    </cofactor>
    <text evidence="7">Binds 1 zinc ion.</text>
</comment>
<evidence type="ECO:0000256" key="4">
    <source>
        <dbReference type="ARBA" id="ARBA00022759"/>
    </source>
</evidence>
<keyword evidence="7" id="KW-0963">Cytoplasm</keyword>
<dbReference type="GO" id="GO:0006364">
    <property type="term" value="P:rRNA processing"/>
    <property type="evidence" value="ECO:0007669"/>
    <property type="project" value="UniProtKB-UniRule"/>
</dbReference>
<dbReference type="PROSITE" id="PS01306">
    <property type="entry name" value="UPF0054"/>
    <property type="match status" value="1"/>
</dbReference>
<keyword evidence="7" id="KW-0690">Ribosome biogenesis</keyword>
<evidence type="ECO:0000256" key="5">
    <source>
        <dbReference type="ARBA" id="ARBA00022801"/>
    </source>
</evidence>